<dbReference type="AlphaFoldDB" id="A0A2U1K856"/>
<name>A0A2U1K856_9BACI</name>
<comment type="caution">
    <text evidence="5">The sequence shown here is derived from an EMBL/GenBank/DDBJ whole genome shotgun (WGS) entry which is preliminary data.</text>
</comment>
<dbReference type="EC" id="6.-.-.-" evidence="2"/>
<dbReference type="InterPro" id="IPR055398">
    <property type="entry name" value="Rossmann-like_BshC"/>
</dbReference>
<dbReference type="InterPro" id="IPR011199">
    <property type="entry name" value="Bacillithiol_biosynth_BshC"/>
</dbReference>
<evidence type="ECO:0000313" key="6">
    <source>
        <dbReference type="Proteomes" id="UP000245998"/>
    </source>
</evidence>
<dbReference type="Pfam" id="PF10079">
    <property type="entry name" value="Rossmann-like_BshC"/>
    <property type="match status" value="1"/>
</dbReference>
<organism evidence="5 6">
    <name type="scientific">Pueribacillus theae</name>
    <dbReference type="NCBI Taxonomy" id="2171751"/>
    <lineage>
        <taxon>Bacteria</taxon>
        <taxon>Bacillati</taxon>
        <taxon>Bacillota</taxon>
        <taxon>Bacilli</taxon>
        <taxon>Bacillales</taxon>
        <taxon>Bacillaceae</taxon>
        <taxon>Pueribacillus</taxon>
    </lineage>
</organism>
<dbReference type="NCBIfam" id="TIGR03998">
    <property type="entry name" value="thiol_BshC"/>
    <property type="match status" value="1"/>
</dbReference>
<evidence type="ECO:0000313" key="5">
    <source>
        <dbReference type="EMBL" id="PWA13399.1"/>
    </source>
</evidence>
<comment type="function">
    <text evidence="2">Involved in bacillithiol (BSH) biosynthesis. May catalyze the last step of the pathway, the addition of cysteine to glucosamine malate (GlcN-Mal) to generate BSH.</text>
</comment>
<dbReference type="Pfam" id="PF24850">
    <property type="entry name" value="CC_BshC"/>
    <property type="match status" value="1"/>
</dbReference>
<sequence>MVIDECILPNSNRLFDDYVHSKGEAGKFFEYDYKNRSTYVQRRNELVKNDFPRHKLANHLLAFNEQFSTHPKVFENIEKLQANDCTVVITGQQAGLLTGPLYTIYKAITTIQLAKAYEDQLKTPVVPIFWVAGEDHDYQEINHIWVEKDGKLIKKKFPNKQVDKQPVSDITLDQDSMEEWVEEIFSFFGESAHTSEMMKLLKEKIHVSKTISAFFIHVMSHFFQKYGLIFIDSNQEEARKIEAVFFEEMIRKTNELQAALKEQESLMGKLDYPTIIETDAECVHLFYHLNGKRELLHKNQDNMFYLKEKDRQFTEEELVNISRESPELLSNNVVTRPLMQDFLFPTLAFVAGPGEITYWAQLKLLFEVMNRKMPPVVPRMNLTVVERKINKMLEQFHLSVENILTSGVEMFRNQWLESRKNNDLESIIQETRNMIDLAHSKLRKFAWENDRNLGKLSEKNRLFIMSQIDFMERKIERMYKERYLNELQAFDTIEASLVPNGGMQERSWNIFYFLNKYGLSFIDELFTILDLENDKHHIIYI</sequence>
<dbReference type="OrthoDB" id="9765151at2"/>
<reference evidence="5 6" key="1">
    <citation type="submission" date="2018-04" db="EMBL/GenBank/DDBJ databases">
        <title>Camelliibacillus theae gen. nov., sp. nov., isolated from Pu'er tea.</title>
        <authorList>
            <person name="Niu L."/>
        </authorList>
    </citation>
    <scope>NUCLEOTIDE SEQUENCE [LARGE SCALE GENOMIC DNA]</scope>
    <source>
        <strain evidence="5 6">T8</strain>
    </source>
</reference>
<feature type="domain" description="Bacillithiol biosynthesis BshC N-terminal Rossmann-like" evidence="3">
    <location>
        <begin position="1"/>
        <end position="380"/>
    </location>
</feature>
<gene>
    <name evidence="2 5" type="primary">bshC</name>
    <name evidence="5" type="ORF">DCC39_00465</name>
</gene>
<dbReference type="EMBL" id="QCZG01000001">
    <property type="protein sequence ID" value="PWA13399.1"/>
    <property type="molecule type" value="Genomic_DNA"/>
</dbReference>
<protein>
    <recommendedName>
        <fullName evidence="2">Putative cysteine ligase BshC</fullName>
        <ecNumber evidence="2">6.-.-.-</ecNumber>
    </recommendedName>
</protein>
<evidence type="ECO:0000259" key="3">
    <source>
        <dbReference type="Pfam" id="PF10079"/>
    </source>
</evidence>
<dbReference type="GO" id="GO:0016874">
    <property type="term" value="F:ligase activity"/>
    <property type="evidence" value="ECO:0007669"/>
    <property type="project" value="UniProtKB-UniRule"/>
</dbReference>
<evidence type="ECO:0000256" key="1">
    <source>
        <dbReference type="ARBA" id="ARBA00022598"/>
    </source>
</evidence>
<evidence type="ECO:0000256" key="2">
    <source>
        <dbReference type="HAMAP-Rule" id="MF_01867"/>
    </source>
</evidence>
<keyword evidence="1 2" id="KW-0436">Ligase</keyword>
<dbReference type="Proteomes" id="UP000245998">
    <property type="component" value="Unassembled WGS sequence"/>
</dbReference>
<keyword evidence="6" id="KW-1185">Reference proteome</keyword>
<feature type="domain" description="Bacillithiol biosynthesis BshC C-terminal coiled-coil" evidence="4">
    <location>
        <begin position="383"/>
        <end position="541"/>
    </location>
</feature>
<dbReference type="InterPro" id="IPR055399">
    <property type="entry name" value="CC_BshC"/>
</dbReference>
<comment type="similarity">
    <text evidence="2">Belongs to the BshC family.</text>
</comment>
<dbReference type="HAMAP" id="MF_01867">
    <property type="entry name" value="BshC"/>
    <property type="match status" value="1"/>
</dbReference>
<dbReference type="RefSeq" id="WP_116552904.1">
    <property type="nucleotide sequence ID" value="NZ_QCZG01000001.1"/>
</dbReference>
<evidence type="ECO:0000259" key="4">
    <source>
        <dbReference type="Pfam" id="PF24850"/>
    </source>
</evidence>
<accession>A0A2U1K856</accession>
<proteinExistence type="inferred from homology"/>
<dbReference type="PIRSF" id="PIRSF012535">
    <property type="entry name" value="UCP012535"/>
    <property type="match status" value="1"/>
</dbReference>